<feature type="domain" description="Hint" evidence="3">
    <location>
        <begin position="2158"/>
        <end position="2263"/>
    </location>
</feature>
<dbReference type="OrthoDB" id="291011at2"/>
<feature type="region of interest" description="Disordered" evidence="2">
    <location>
        <begin position="2094"/>
        <end position="2158"/>
    </location>
</feature>
<dbReference type="InterPro" id="IPR031325">
    <property type="entry name" value="RHS_repeat"/>
</dbReference>
<evidence type="ECO:0000259" key="3">
    <source>
        <dbReference type="SMART" id="SM00306"/>
    </source>
</evidence>
<name>A0A3M8EVG2_9ACTN</name>
<dbReference type="InterPro" id="IPR050708">
    <property type="entry name" value="T6SS_VgrG/RHS"/>
</dbReference>
<dbReference type="PROSITE" id="PS50231">
    <property type="entry name" value="RICIN_B_LECTIN"/>
    <property type="match status" value="1"/>
</dbReference>
<dbReference type="Pfam" id="PF25023">
    <property type="entry name" value="TEN_YD-shell"/>
    <property type="match status" value="1"/>
</dbReference>
<feature type="compositionally biased region" description="Polar residues" evidence="2">
    <location>
        <begin position="77"/>
        <end position="87"/>
    </location>
</feature>
<feature type="domain" description="Ricin B lectin" evidence="4">
    <location>
        <begin position="1648"/>
        <end position="1780"/>
    </location>
</feature>
<feature type="compositionally biased region" description="Low complexity" evidence="2">
    <location>
        <begin position="8"/>
        <end position="26"/>
    </location>
</feature>
<dbReference type="NCBIfam" id="TIGR01643">
    <property type="entry name" value="YD_repeat_2x"/>
    <property type="match status" value="3"/>
</dbReference>
<dbReference type="InterPro" id="IPR056823">
    <property type="entry name" value="TEN-like_YD-shell"/>
</dbReference>
<dbReference type="SMART" id="SM00458">
    <property type="entry name" value="RICIN"/>
    <property type="match status" value="1"/>
</dbReference>
<feature type="compositionally biased region" description="Basic residues" evidence="2">
    <location>
        <begin position="30"/>
        <end position="52"/>
    </location>
</feature>
<keyword evidence="1" id="KW-0677">Repeat</keyword>
<protein>
    <submittedName>
        <fullName evidence="5">Sugar-binding protein</fullName>
    </submittedName>
</protein>
<dbReference type="SMART" id="SM00306">
    <property type="entry name" value="HintN"/>
    <property type="match status" value="1"/>
</dbReference>
<dbReference type="PANTHER" id="PTHR32305:SF17">
    <property type="entry name" value="TRNA NUCLEASE WAPA"/>
    <property type="match status" value="1"/>
</dbReference>
<dbReference type="InterPro" id="IPR030934">
    <property type="entry name" value="Intein_C"/>
</dbReference>
<comment type="caution">
    <text evidence="5">The sequence shown here is derived from an EMBL/GenBank/DDBJ whole genome shotgun (WGS) entry which is preliminary data.</text>
</comment>
<dbReference type="NCBIfam" id="TIGR03696">
    <property type="entry name" value="Rhs_assc_core"/>
    <property type="match status" value="1"/>
</dbReference>
<dbReference type="InterPro" id="IPR006530">
    <property type="entry name" value="YD"/>
</dbReference>
<feature type="compositionally biased region" description="Low complexity" evidence="2">
    <location>
        <begin position="2187"/>
        <end position="2197"/>
    </location>
</feature>
<dbReference type="PROSITE" id="PS50818">
    <property type="entry name" value="INTEIN_C_TER"/>
    <property type="match status" value="1"/>
</dbReference>
<evidence type="ECO:0000313" key="6">
    <source>
        <dbReference type="Proteomes" id="UP000028058"/>
    </source>
</evidence>
<dbReference type="Pfam" id="PF07591">
    <property type="entry name" value="PT-HINT"/>
    <property type="match status" value="1"/>
</dbReference>
<reference evidence="5 6" key="1">
    <citation type="journal article" date="2014" name="Genome Announc.">
        <title>Draft Genome Sequence of Streptomyces fradiae ATCC 19609, a Strain Highly Sensitive to Antibiotics.</title>
        <authorList>
            <person name="Bekker O.B."/>
            <person name="Klimina K.M."/>
            <person name="Vatlin A.A."/>
            <person name="Zakharevich N.V."/>
            <person name="Kasianov A.S."/>
            <person name="Danilenko V.N."/>
        </authorList>
    </citation>
    <scope>NUCLEOTIDE SEQUENCE [LARGE SCALE GENOMIC DNA]</scope>
    <source>
        <strain evidence="5 6">ATCC 19609</strain>
    </source>
</reference>
<gene>
    <name evidence="5" type="ORF">SFRA_019365</name>
</gene>
<dbReference type="Gene3D" id="2.180.10.10">
    <property type="entry name" value="RHS repeat-associated core"/>
    <property type="match status" value="3"/>
</dbReference>
<sequence>MWGRWSRASRTCSPSRLSSSIRAAPPRWDRRARPRTARRPAGRRQRGRHQHRPGRESADARSLTTPEVETCTKPVEISTSQSVTPQAGDTADDGKLDGERKLTATVDVAALAGEAVSGASAATAAFVEGESSDTAVQALYRGPPDGPKALTTLVAAASEGSSSVLVANSYGSGSQGDFSATPLASAGSWSSGGSSGAFTYSYALNTPSVPGGPSPSVSFGYNSQAVDGRTSSTNNQPSWIGDGWNYNPGSVTRTYKSCRDDRTNGNNAEHKTGDLCWGTDNAVMTLGGTTTELVKDDTTGEWATANGDGSKVELLKASDLSNGDADGEYWRITTRDGTRYYFGRNKTTEWQTGDPLTNSVLSVPVSGNQSGEPCYNASFAESFCDQGWRWNLDFVVDPQGNMMSLWWGKETNHYATNNKFKAAVSYDRGGYLKRIDYGQRTATLYTAAPISRVTFDVDERCFKEREVTCSDTNFTSGDFAQNRIWYDTPADLYCKGGTADCWVPVPTFWSRKRLAQVTTYTQRTEGSTTLSKVDRWTLGQSMPAHRTDEGTALWLESITRTGYTADGEPAGKSLNPVEFIPNTASMPNRVKRGTNDPNPVFDRLRIQRVVNEYGGETLVNYTAPTGACSTGTGFPEPEDNTGLCFPAYWHPDPDKADETIDWFHKYVVSSVQELPNLTGSPTETTRYVYSGGGAWALNQAEFSKKKTRTYDQWRGYSLVRTITGADSAGTHTATARGMSDVRYFRGMDGDPLPGGSQRSVTLNDHSGATIADDLPAYQGRVAETMTFTENGGELLTRAVDYPTDPTVLATRVREGGIPALKAYRVNTGKSVTTTRSSGSGDDTATWRSTTTDTTYESTYGLPVQVEQTADVKAGGTSCTVTSYVHNTAKHLIGLPSQALTTAGTCAAAPTATGEDWISGARTAYDGEAIGAAPAFGLATGTWDISGSGGAWAKSGSLTYDSYGRATSSADGLDNTETTTYTPPTGQVFKVTTTNALDQSTSSVIDPARGTTLSDTDANGHTTTYAYDAYGRTTHAWASGQDASDPEDASAKFAYTIVQGQPVHVTTKTLKENGGYDTSVVFYDGLGRERQRQEPAVGTGRLITDTLYSANGTVRQSNNAYFATGSPSSEMFDVASDSQVQNATLYSYDGLGRLLTETPYLAGVAKPAKATVYEYGYDHSTVIEPSGGASQRSFTDALGRTVRVDSFTDSTRTAFRTTRYEYDARGNRIKAVDSKDNTWSWTYDARGREISATDPDTGTSTTTYDVLNRPVKTKDARGSTVWTKYDALSRPLEQRKDSSTGTLLQSNTYDMLSGGIGLPASSTRYTDGLGYTVAVTGYTADYQPTGRRIELPPTIATSYGLKDTYTYTHDYSKLGRLKSTTLPAAGTLSAEKVVTRYNSDGLPVSTSGLDWYAADTEYSPWGEVLRSVAGENPARVWTTNLYDTTTGELTRQIIDRESTSDTTAVTGHRVNSRTYAYDNAGNILQTTDVSGSTTDRQCYVYDALGQLTDAWTSPNAGCKAAGKASRAPEYSDGAVNVTAANSGYWHTYTYDAMGNRTELVEHDPGLDENKDATTTYSYGKSDGSQPHTLTGMESTFVTDAGAQVTETSALEYDAAGNTISRSTGGDEQALSWTWDGRAETVTGFGASGSGAFVNTPSGRCADLQSSSLTDGTPLQVWACNGTKAQKLRIDPASESTPATGALKVLDRCVMPLDGASAAGTAVVAEDCTGAADQKWTATSAGTLKHVASGLCAALPGGSTAYGTDMELAACDGTNGQVWEPADETRYIYGPTGERLLSISGGERVLHLGDTTVATTASGGPAYTERYYSQPGASTVMRYDANNTTDLLSVQVSDQNGTAYADIDLAQGNRVKFSRTTPYGTSRTEHAGWRSHRDFVGGTDDAATGLVHLGAREYDPVSGRFLSADPIVDLGDPVQLNGYTYSENNPVTYADPSGLSSGISADDFYDGPSDSAVAGANATMNRTLADVIRSVGWAVLKEFIGWNDMVSCFSRGDLWACGSLILDAIPWTSVISKGKKILRAISAISSAISAWQKAQERARKIIAAAKAAWAAAEKAAAKAAAKRAAQAAKKRAAAAKAAATRAAKRQQKNTGNAVQKTARSNVQKTAAGKKSTTASKQSKGGGNGTSSKETDRGEPAACTVNSFVPGTKVLMADGTAKPIEDVDNGDTVQATDPETGDTTTQTVTAEIKGEGLKHLVSITIDTDGGKGSRTATVTATDGHPFWVPELHDWIDATDLTPGQWLKTSAGTHVQITAVKRRTTTSATVHNLTITNTNTHTHTYYVLAGATPVLVHNCNGAKLELTYKPGWSPEQIAAADEKVAALNAARLHQEVQPLLPWIRYIPTHSAYCASELLRVRSCRLRASTVSRTVGW</sequence>
<keyword evidence="6" id="KW-1185">Reference proteome</keyword>
<dbReference type="Pfam" id="PF05593">
    <property type="entry name" value="RHS_repeat"/>
    <property type="match status" value="1"/>
</dbReference>
<organism evidence="5 6">
    <name type="scientific">Streptomyces xinghaiensis</name>
    <dbReference type="NCBI Taxonomy" id="1038928"/>
    <lineage>
        <taxon>Bacteria</taxon>
        <taxon>Bacillati</taxon>
        <taxon>Actinomycetota</taxon>
        <taxon>Actinomycetes</taxon>
        <taxon>Kitasatosporales</taxon>
        <taxon>Streptomycetaceae</taxon>
        <taxon>Streptomyces</taxon>
    </lineage>
</organism>
<dbReference type="EMBL" id="JNAD02000009">
    <property type="protein sequence ID" value="RKM93978.1"/>
    <property type="molecule type" value="Genomic_DNA"/>
</dbReference>
<feature type="region of interest" description="Disordered" evidence="2">
    <location>
        <begin position="1"/>
        <end position="96"/>
    </location>
</feature>
<proteinExistence type="predicted"/>
<feature type="region of interest" description="Disordered" evidence="2">
    <location>
        <begin position="2175"/>
        <end position="2197"/>
    </location>
</feature>
<evidence type="ECO:0000259" key="4">
    <source>
        <dbReference type="SMART" id="SM00458"/>
    </source>
</evidence>
<dbReference type="InterPro" id="IPR000772">
    <property type="entry name" value="Ricin_B_lectin"/>
</dbReference>
<dbReference type="SUPFAM" id="SSF50370">
    <property type="entry name" value="Ricin B-like lectins"/>
    <property type="match status" value="1"/>
</dbReference>
<dbReference type="Gene3D" id="2.170.16.10">
    <property type="entry name" value="Hedgehog/Intein (Hint) domain"/>
    <property type="match status" value="1"/>
</dbReference>
<dbReference type="InterPro" id="IPR036844">
    <property type="entry name" value="Hint_dom_sf"/>
</dbReference>
<dbReference type="CDD" id="cd00081">
    <property type="entry name" value="Hint"/>
    <property type="match status" value="1"/>
</dbReference>
<dbReference type="Pfam" id="PF00652">
    <property type="entry name" value="Ricin_B_lectin"/>
    <property type="match status" value="1"/>
</dbReference>
<evidence type="ECO:0000256" key="1">
    <source>
        <dbReference type="ARBA" id="ARBA00022737"/>
    </source>
</evidence>
<evidence type="ECO:0000313" key="5">
    <source>
        <dbReference type="EMBL" id="RKM93978.1"/>
    </source>
</evidence>
<dbReference type="Proteomes" id="UP000028058">
    <property type="component" value="Unassembled WGS sequence"/>
</dbReference>
<dbReference type="PANTHER" id="PTHR32305">
    <property type="match status" value="1"/>
</dbReference>
<dbReference type="InterPro" id="IPR035992">
    <property type="entry name" value="Ricin_B-like_lectins"/>
</dbReference>
<evidence type="ECO:0000256" key="2">
    <source>
        <dbReference type="SAM" id="MobiDB-lite"/>
    </source>
</evidence>
<dbReference type="InterPro" id="IPR022385">
    <property type="entry name" value="Rhs_assc_core"/>
</dbReference>
<dbReference type="SUPFAM" id="SSF51294">
    <property type="entry name" value="Hedgehog/intein (Hint) domain"/>
    <property type="match status" value="1"/>
</dbReference>
<dbReference type="InterPro" id="IPR003587">
    <property type="entry name" value="Hint_dom_N"/>
</dbReference>
<feature type="compositionally biased region" description="Polar residues" evidence="2">
    <location>
        <begin position="2107"/>
        <end position="2136"/>
    </location>
</feature>
<accession>A0A3M8EVG2</accession>